<comment type="similarity">
    <text evidence="1">Belongs to the polyphosphate kinase 2 (PPK2) family. Class I subfamily.</text>
</comment>
<dbReference type="Gene3D" id="3.40.50.300">
    <property type="entry name" value="P-loop containing nucleotide triphosphate hydrolases"/>
    <property type="match status" value="1"/>
</dbReference>
<proteinExistence type="inferred from homology"/>
<dbReference type="GO" id="GO:0006797">
    <property type="term" value="P:polyphosphate metabolic process"/>
    <property type="evidence" value="ECO:0007669"/>
    <property type="project" value="InterPro"/>
</dbReference>
<dbReference type="PANTHER" id="PTHR34383:SF3">
    <property type="entry name" value="POLYPHOSPHATE:AMP PHOSPHOTRANSFERASE"/>
    <property type="match status" value="1"/>
</dbReference>
<dbReference type="InterPro" id="IPR022488">
    <property type="entry name" value="PPK2-related"/>
</dbReference>
<name>A0A1M3L713_9BACT</name>
<evidence type="ECO:0000256" key="2">
    <source>
        <dbReference type="ARBA" id="ARBA00022679"/>
    </source>
</evidence>
<dbReference type="PIRSF" id="PIRSF028756">
    <property type="entry name" value="PPK2_prd"/>
    <property type="match status" value="1"/>
</dbReference>
<dbReference type="InterPro" id="IPR027417">
    <property type="entry name" value="P-loop_NTPase"/>
</dbReference>
<protein>
    <submittedName>
        <fullName evidence="5">Polyphosphate--nucleotide phosphotransferase</fullName>
    </submittedName>
</protein>
<dbReference type="Proteomes" id="UP000184233">
    <property type="component" value="Unassembled WGS sequence"/>
</dbReference>
<evidence type="ECO:0000256" key="1">
    <source>
        <dbReference type="ARBA" id="ARBA00009924"/>
    </source>
</evidence>
<evidence type="ECO:0000256" key="3">
    <source>
        <dbReference type="ARBA" id="ARBA00022777"/>
    </source>
</evidence>
<dbReference type="GO" id="GO:0008976">
    <property type="term" value="F:polyphosphate kinase activity"/>
    <property type="evidence" value="ECO:0007669"/>
    <property type="project" value="InterPro"/>
</dbReference>
<dbReference type="SUPFAM" id="SSF52540">
    <property type="entry name" value="P-loop containing nucleoside triphosphate hydrolases"/>
    <property type="match status" value="1"/>
</dbReference>
<dbReference type="InterPro" id="IPR016898">
    <property type="entry name" value="Polyphosphate_phosphotransfera"/>
</dbReference>
<evidence type="ECO:0000313" key="5">
    <source>
        <dbReference type="EMBL" id="OJX61367.1"/>
    </source>
</evidence>
<comment type="caution">
    <text evidence="5">The sequence shown here is derived from an EMBL/GenBank/DDBJ whole genome shotgun (WGS) entry which is preliminary data.</text>
</comment>
<dbReference type="InterPro" id="IPR022300">
    <property type="entry name" value="PPK2-rel_1"/>
</dbReference>
<keyword evidence="3" id="KW-0418">Kinase</keyword>
<accession>A0A1M3L713</accession>
<evidence type="ECO:0000313" key="6">
    <source>
        <dbReference type="Proteomes" id="UP000184233"/>
    </source>
</evidence>
<dbReference type="PANTHER" id="PTHR34383">
    <property type="entry name" value="POLYPHOSPHATE:AMP PHOSPHOTRANSFERASE-RELATED"/>
    <property type="match status" value="1"/>
</dbReference>
<sequence length="294" mass="34355">MQRHIDRMRIREGKRLDLGKHATSYTGSLFDKSTAVTVMAKDLERLARLQDILYADDRHSILIVFQAMDTAGKDGAIKHIMSGLNPQGVKVASFKHPSTMELDHDFIWRHYQQLPARGEIGIFNRSHYENVLISRVHPELVLAEHLPDISSVSDIKPSFWKRRYHVIRQFENMLCENGTIVIKFFLHLSKEEQKRRLIARIDDPNKNWKFSVADVQERGYWDDYQKAYEKAIEATSTDRAPWYVIPADDKWFARLAMTTIIHHEFKRLNLQYPRVNAAVRKALMETRAALEAEQ</sequence>
<dbReference type="Pfam" id="PF03976">
    <property type="entry name" value="PPK2"/>
    <property type="match status" value="1"/>
</dbReference>
<dbReference type="STRING" id="1895771.BGO89_01200"/>
<dbReference type="EMBL" id="MKVH01000002">
    <property type="protein sequence ID" value="OJX61367.1"/>
    <property type="molecule type" value="Genomic_DNA"/>
</dbReference>
<gene>
    <name evidence="5" type="ORF">BGO89_01200</name>
</gene>
<keyword evidence="2 5" id="KW-0808">Transferase</keyword>
<organism evidence="5 6">
    <name type="scientific">Candidatus Kapaibacterium thiocyanatum</name>
    <dbReference type="NCBI Taxonomy" id="1895771"/>
    <lineage>
        <taxon>Bacteria</taxon>
        <taxon>Pseudomonadati</taxon>
        <taxon>Candidatus Kapaibacteriota</taxon>
        <taxon>Candidatus Kapaibacteriia</taxon>
        <taxon>Candidatus Kapaibacteriales</taxon>
        <taxon>Candidatus Kapaibacteriaceae</taxon>
        <taxon>Candidatus Kapaibacterium</taxon>
    </lineage>
</organism>
<feature type="domain" description="Polyphosphate kinase-2-related" evidence="4">
    <location>
        <begin position="40"/>
        <end position="267"/>
    </location>
</feature>
<dbReference type="NCBIfam" id="TIGR03709">
    <property type="entry name" value="PPK2_rel_1"/>
    <property type="match status" value="1"/>
</dbReference>
<reference evidence="5 6" key="1">
    <citation type="submission" date="2016-09" db="EMBL/GenBank/DDBJ databases">
        <title>Genome-resolved meta-omics ties microbial dynamics to process performance in biotechnology for thiocyanate degradation.</title>
        <authorList>
            <person name="Kantor R.S."/>
            <person name="Huddy R.J."/>
            <person name="Iyer R."/>
            <person name="Thomas B.C."/>
            <person name="Brown C.T."/>
            <person name="Anantharaman K."/>
            <person name="Tringe S."/>
            <person name="Hettich R.L."/>
            <person name="Harrison S.T."/>
            <person name="Banfield J.F."/>
        </authorList>
    </citation>
    <scope>NUCLEOTIDE SEQUENCE [LARGE SCALE GENOMIC DNA]</scope>
    <source>
        <strain evidence="5">59-99</strain>
    </source>
</reference>
<dbReference type="AlphaFoldDB" id="A0A1M3L713"/>
<evidence type="ECO:0000259" key="4">
    <source>
        <dbReference type="Pfam" id="PF03976"/>
    </source>
</evidence>